<dbReference type="InterPro" id="IPR018060">
    <property type="entry name" value="HTH_AraC"/>
</dbReference>
<dbReference type="SMART" id="SM00342">
    <property type="entry name" value="HTH_ARAC"/>
    <property type="match status" value="1"/>
</dbReference>
<dbReference type="EMBL" id="JAERQJ010000001">
    <property type="protein sequence ID" value="MBL0682373.1"/>
    <property type="molecule type" value="Genomic_DNA"/>
</dbReference>
<feature type="transmembrane region" description="Helical" evidence="4">
    <location>
        <begin position="201"/>
        <end position="222"/>
    </location>
</feature>
<dbReference type="PROSITE" id="PS01124">
    <property type="entry name" value="HTH_ARAC_FAMILY_2"/>
    <property type="match status" value="1"/>
</dbReference>
<dbReference type="Pfam" id="PF12833">
    <property type="entry name" value="HTH_18"/>
    <property type="match status" value="1"/>
</dbReference>
<evidence type="ECO:0000259" key="5">
    <source>
        <dbReference type="PROSITE" id="PS01124"/>
    </source>
</evidence>
<proteinExistence type="predicted"/>
<dbReference type="Gene3D" id="1.10.10.60">
    <property type="entry name" value="Homeodomain-like"/>
    <property type="match status" value="2"/>
</dbReference>
<evidence type="ECO:0000256" key="3">
    <source>
        <dbReference type="ARBA" id="ARBA00023163"/>
    </source>
</evidence>
<protein>
    <submittedName>
        <fullName evidence="6">AraC family transcriptional regulator</fullName>
    </submittedName>
</protein>
<keyword evidence="1" id="KW-0805">Transcription regulation</keyword>
<keyword evidence="3" id="KW-0804">Transcription</keyword>
<keyword evidence="4" id="KW-1133">Transmembrane helix</keyword>
<dbReference type="RefSeq" id="WP_201916353.1">
    <property type="nucleotide sequence ID" value="NZ_JAERQJ010000001.1"/>
</dbReference>
<reference evidence="6" key="1">
    <citation type="submission" date="2021-01" db="EMBL/GenBank/DDBJ databases">
        <authorList>
            <person name="Zhong Y.L."/>
        </authorList>
    </citation>
    <scope>NUCLEOTIDE SEQUENCE</scope>
    <source>
        <strain evidence="6">KCTC 23302</strain>
    </source>
</reference>
<keyword evidence="7" id="KW-1185">Reference proteome</keyword>
<keyword evidence="4" id="KW-0472">Membrane</keyword>
<feature type="transmembrane region" description="Helical" evidence="4">
    <location>
        <begin position="135"/>
        <end position="157"/>
    </location>
</feature>
<dbReference type="PROSITE" id="PS00041">
    <property type="entry name" value="HTH_ARAC_FAMILY_1"/>
    <property type="match status" value="1"/>
</dbReference>
<dbReference type="GO" id="GO:0043565">
    <property type="term" value="F:sequence-specific DNA binding"/>
    <property type="evidence" value="ECO:0007669"/>
    <property type="project" value="InterPro"/>
</dbReference>
<feature type="transmembrane region" description="Helical" evidence="4">
    <location>
        <begin position="15"/>
        <end position="38"/>
    </location>
</feature>
<organism evidence="6 7">
    <name type="scientific">Aquimarina mytili</name>
    <dbReference type="NCBI Taxonomy" id="874423"/>
    <lineage>
        <taxon>Bacteria</taxon>
        <taxon>Pseudomonadati</taxon>
        <taxon>Bacteroidota</taxon>
        <taxon>Flavobacteriia</taxon>
        <taxon>Flavobacteriales</taxon>
        <taxon>Flavobacteriaceae</taxon>
        <taxon>Aquimarina</taxon>
    </lineage>
</organism>
<evidence type="ECO:0000313" key="6">
    <source>
        <dbReference type="EMBL" id="MBL0682373.1"/>
    </source>
</evidence>
<feature type="transmembrane region" description="Helical" evidence="4">
    <location>
        <begin position="177"/>
        <end position="195"/>
    </location>
</feature>
<accession>A0A936ZUX8</accession>
<dbReference type="PANTHER" id="PTHR43280:SF29">
    <property type="entry name" value="ARAC-FAMILY TRANSCRIPTIONAL REGULATOR"/>
    <property type="match status" value="1"/>
</dbReference>
<keyword evidence="4" id="KW-0812">Transmembrane</keyword>
<dbReference type="SUPFAM" id="SSF46689">
    <property type="entry name" value="Homeodomain-like"/>
    <property type="match status" value="1"/>
</dbReference>
<evidence type="ECO:0000256" key="2">
    <source>
        <dbReference type="ARBA" id="ARBA00023125"/>
    </source>
</evidence>
<gene>
    <name evidence="6" type="ORF">JJQ60_02480</name>
</gene>
<keyword evidence="2" id="KW-0238">DNA-binding</keyword>
<dbReference type="Proteomes" id="UP000651057">
    <property type="component" value="Unassembled WGS sequence"/>
</dbReference>
<dbReference type="InterPro" id="IPR020449">
    <property type="entry name" value="Tscrpt_reg_AraC-type_HTH"/>
</dbReference>
<dbReference type="InterPro" id="IPR009057">
    <property type="entry name" value="Homeodomain-like_sf"/>
</dbReference>
<name>A0A936ZUX8_9FLAO</name>
<feature type="transmembrane region" description="Helical" evidence="4">
    <location>
        <begin position="112"/>
        <end position="129"/>
    </location>
</feature>
<dbReference type="PANTHER" id="PTHR43280">
    <property type="entry name" value="ARAC-FAMILY TRANSCRIPTIONAL REGULATOR"/>
    <property type="match status" value="1"/>
</dbReference>
<dbReference type="InterPro" id="IPR018062">
    <property type="entry name" value="HTH_AraC-typ_CS"/>
</dbReference>
<evidence type="ECO:0000256" key="4">
    <source>
        <dbReference type="SAM" id="Phobius"/>
    </source>
</evidence>
<dbReference type="GO" id="GO:0003700">
    <property type="term" value="F:DNA-binding transcription factor activity"/>
    <property type="evidence" value="ECO:0007669"/>
    <property type="project" value="InterPro"/>
</dbReference>
<dbReference type="AlphaFoldDB" id="A0A936ZUX8"/>
<sequence>MIHTSTKYMDLKTQLLFFFSALGAFNGIIVGIFFLFYAKPKHRSHLFLGLLLLALSIRVGKSVFYYFSYDLADVYIQIGLFACWFIGPLLYFYTKSALEINRTIKKEVKVHFSILMLIALTLFIGFPRAQYEDLWFSVFIQSIYTQWIIYVAISGYLIWKHYTKLRTVKNSIPSFKFWFLSIYIGNTIICIAFNTAHYTSYIVGALSFSFVFYLLILLLLFAKKRNELLFLNPPKYLDKSINTKEAQLWINKLENLMKEEQVFKDTNITLPKIAKKLAISPNRLSMLLNDTMKISFSNYLNKKRIEEAQKIIKNNPNYSLETISFDCGFNSKSAFYAAFKKHTGKTPSKYRDLTNS</sequence>
<feature type="domain" description="HTH araC/xylS-type" evidence="5">
    <location>
        <begin position="251"/>
        <end position="353"/>
    </location>
</feature>
<feature type="transmembrane region" description="Helical" evidence="4">
    <location>
        <begin position="45"/>
        <end position="68"/>
    </location>
</feature>
<feature type="transmembrane region" description="Helical" evidence="4">
    <location>
        <begin position="74"/>
        <end position="92"/>
    </location>
</feature>
<dbReference type="PRINTS" id="PR00032">
    <property type="entry name" value="HTHARAC"/>
</dbReference>
<evidence type="ECO:0000313" key="7">
    <source>
        <dbReference type="Proteomes" id="UP000651057"/>
    </source>
</evidence>
<comment type="caution">
    <text evidence="6">The sequence shown here is derived from an EMBL/GenBank/DDBJ whole genome shotgun (WGS) entry which is preliminary data.</text>
</comment>
<evidence type="ECO:0000256" key="1">
    <source>
        <dbReference type="ARBA" id="ARBA00023015"/>
    </source>
</evidence>